<dbReference type="RefSeq" id="WP_268039512.1">
    <property type="nucleotide sequence ID" value="NZ_JAPQER010000001.1"/>
</dbReference>
<keyword evidence="3" id="KW-1185">Reference proteome</keyword>
<gene>
    <name evidence="2" type="ORF">OW763_02665</name>
</gene>
<name>A0ABT4CW76_9CLOT</name>
<dbReference type="EMBL" id="JAPQER010000001">
    <property type="protein sequence ID" value="MCY6483257.1"/>
    <property type="molecule type" value="Genomic_DNA"/>
</dbReference>
<organism evidence="2 3">
    <name type="scientific">Clostridium aestuarii</name>
    <dbReference type="NCBI Taxonomy" id="338193"/>
    <lineage>
        <taxon>Bacteria</taxon>
        <taxon>Bacillati</taxon>
        <taxon>Bacillota</taxon>
        <taxon>Clostridia</taxon>
        <taxon>Eubacteriales</taxon>
        <taxon>Clostridiaceae</taxon>
        <taxon>Clostridium</taxon>
    </lineage>
</organism>
<sequence length="198" mass="22885">MASKRKILTHEEFDTIHQMITTNNAPKIIIKTFKKSGRIRFGYDSLRKTILWYFDMHWDTIKKRWVEIPSLHPYYKLPKDFQLSMFTTSININQSENNPKPLPHENPTIKKSPPNSSKTNDCKINLNGKLKPIIPLIELELAIAGKESPYSLAIPGNDIVTIIKNIHVIEQTITQIQKSINSMNHNLSVLVNHYNELN</sequence>
<accession>A0ABT4CW76</accession>
<reference evidence="2" key="1">
    <citation type="submission" date="2022-12" db="EMBL/GenBank/DDBJ databases">
        <authorList>
            <person name="Wang J."/>
        </authorList>
    </citation>
    <scope>NUCLEOTIDE SEQUENCE</scope>
    <source>
        <strain evidence="2">HY-45-18</strain>
    </source>
</reference>
<comment type="caution">
    <text evidence="2">The sequence shown here is derived from an EMBL/GenBank/DDBJ whole genome shotgun (WGS) entry which is preliminary data.</text>
</comment>
<evidence type="ECO:0000256" key="1">
    <source>
        <dbReference type="SAM" id="MobiDB-lite"/>
    </source>
</evidence>
<feature type="region of interest" description="Disordered" evidence="1">
    <location>
        <begin position="94"/>
        <end position="120"/>
    </location>
</feature>
<evidence type="ECO:0000313" key="3">
    <source>
        <dbReference type="Proteomes" id="UP001078443"/>
    </source>
</evidence>
<protein>
    <submittedName>
        <fullName evidence="2">Uncharacterized protein</fullName>
    </submittedName>
</protein>
<dbReference type="Proteomes" id="UP001078443">
    <property type="component" value="Unassembled WGS sequence"/>
</dbReference>
<proteinExistence type="predicted"/>
<evidence type="ECO:0000313" key="2">
    <source>
        <dbReference type="EMBL" id="MCY6483257.1"/>
    </source>
</evidence>